<dbReference type="EMBL" id="ACJY01000099">
    <property type="protein sequence ID" value="EFE86036.1"/>
    <property type="molecule type" value="Genomic_DNA"/>
</dbReference>
<sequence length="115" mass="13732">MAKIKDIEELKFTNNSDLICICSLIKEEKIKILSKDYKINKIKIIYKNNDIKLSLLTKKNEKIEGDLRIKPSTYNEVFNILKNKNIIKENYIHIDMEQFHKFINFIKEKGENRNV</sequence>
<accession>D4CXB6</accession>
<dbReference type="RefSeq" id="WP_005974764.1">
    <property type="nucleotide sequence ID" value="NZ_GG665898.1"/>
</dbReference>
<dbReference type="STRING" id="546275.FUSPEROL_02077"/>
<organism evidence="1 2">
    <name type="scientific">Fusobacterium periodonticum ATCC 33693</name>
    <dbReference type="NCBI Taxonomy" id="546275"/>
    <lineage>
        <taxon>Bacteria</taxon>
        <taxon>Fusobacteriati</taxon>
        <taxon>Fusobacteriota</taxon>
        <taxon>Fusobacteriia</taxon>
        <taxon>Fusobacteriales</taxon>
        <taxon>Fusobacteriaceae</taxon>
        <taxon>Fusobacterium</taxon>
    </lineage>
</organism>
<reference evidence="1 2" key="1">
    <citation type="submission" date="2010-02" db="EMBL/GenBank/DDBJ databases">
        <authorList>
            <person name="Weinstock G."/>
            <person name="Sodergren E."/>
            <person name="Clifton S."/>
            <person name="Fulton L."/>
            <person name="Fulton B."/>
            <person name="Courtney L."/>
            <person name="Fronick C."/>
            <person name="Harrison M."/>
            <person name="Strong C."/>
            <person name="Farmer C."/>
            <person name="Delahaunty K."/>
            <person name="Markovic C."/>
            <person name="Hall O."/>
            <person name="Minx P."/>
            <person name="Tomlinson C."/>
            <person name="Mitreva M."/>
            <person name="Nelson J."/>
            <person name="Hou S."/>
            <person name="Wollam A."/>
            <person name="Pepin K.H."/>
            <person name="Johnson M."/>
            <person name="Bhonagiri V."/>
            <person name="Zhang X."/>
            <person name="Suruliraj S."/>
            <person name="Warren W."/>
            <person name="Chinwalla A."/>
            <person name="Mardis E.R."/>
            <person name="Wilson R.K."/>
        </authorList>
    </citation>
    <scope>NUCLEOTIDE SEQUENCE [LARGE SCALE GENOMIC DNA]</scope>
    <source>
        <strain evidence="1 2">ATCC 33693</strain>
    </source>
</reference>
<dbReference type="HOGENOM" id="CLU_2105425_0_0_0"/>
<protein>
    <submittedName>
        <fullName evidence="1">Uncharacterized protein</fullName>
    </submittedName>
</protein>
<dbReference type="Proteomes" id="UP000003748">
    <property type="component" value="Unassembled WGS sequence"/>
</dbReference>
<proteinExistence type="predicted"/>
<gene>
    <name evidence="1" type="ORF">FUSPEROL_02077</name>
</gene>
<evidence type="ECO:0000313" key="1">
    <source>
        <dbReference type="EMBL" id="EFE86036.1"/>
    </source>
</evidence>
<evidence type="ECO:0000313" key="2">
    <source>
        <dbReference type="Proteomes" id="UP000003748"/>
    </source>
</evidence>
<dbReference type="AlphaFoldDB" id="D4CXB6"/>
<name>D4CXB6_9FUSO</name>
<dbReference type="GeneID" id="78420257"/>
<comment type="caution">
    <text evidence="1">The sequence shown here is derived from an EMBL/GenBank/DDBJ whole genome shotgun (WGS) entry which is preliminary data.</text>
</comment>